<keyword evidence="2" id="KW-1185">Reference proteome</keyword>
<dbReference type="AlphaFoldDB" id="A0A4Y7SMA2"/>
<dbReference type="InterPro" id="IPR016035">
    <property type="entry name" value="Acyl_Trfase/lysoPLipase"/>
</dbReference>
<proteinExistence type="predicted"/>
<sequence length="205" mass="22309">MLPIIEDLAAMTKGVEFKPPAILCASTVTGSLLPAGEAMDATHLLRHCLDPVRFSEAVSSLNSTLDNPGNTVCWVEVSPQRTMLPLLRTIIPNPNGTHIFVDSPLPGFDSWAALAEGLSRFTGRMCLFSGSKPSLVSADPDVSPFHDIPSGASHSTSHTVTPLRRADLPELLHLQVKNHGCLPPLRHLSHSFNDHQHETVERRYS</sequence>
<dbReference type="Gene3D" id="3.30.70.3290">
    <property type="match status" value="1"/>
</dbReference>
<comment type="caution">
    <text evidence="1">The sequence shown here is derived from an EMBL/GenBank/DDBJ whole genome shotgun (WGS) entry which is preliminary data.</text>
</comment>
<dbReference type="SUPFAM" id="SSF52151">
    <property type="entry name" value="FabD/lysophospholipase-like"/>
    <property type="match status" value="1"/>
</dbReference>
<organism evidence="1 2">
    <name type="scientific">Coprinellus micaceus</name>
    <name type="common">Glistening ink-cap mushroom</name>
    <name type="synonym">Coprinus micaceus</name>
    <dbReference type="NCBI Taxonomy" id="71717"/>
    <lineage>
        <taxon>Eukaryota</taxon>
        <taxon>Fungi</taxon>
        <taxon>Dikarya</taxon>
        <taxon>Basidiomycota</taxon>
        <taxon>Agaricomycotina</taxon>
        <taxon>Agaricomycetes</taxon>
        <taxon>Agaricomycetidae</taxon>
        <taxon>Agaricales</taxon>
        <taxon>Agaricineae</taxon>
        <taxon>Psathyrellaceae</taxon>
        <taxon>Coprinellus</taxon>
    </lineage>
</organism>
<protein>
    <submittedName>
        <fullName evidence="1">Uncharacterized protein</fullName>
    </submittedName>
</protein>
<dbReference type="GO" id="GO:0016740">
    <property type="term" value="F:transferase activity"/>
    <property type="evidence" value="ECO:0007669"/>
    <property type="project" value="InterPro"/>
</dbReference>
<dbReference type="EMBL" id="QPFP01000083">
    <property type="protein sequence ID" value="TEB23017.1"/>
    <property type="molecule type" value="Genomic_DNA"/>
</dbReference>
<accession>A0A4Y7SMA2</accession>
<evidence type="ECO:0000313" key="2">
    <source>
        <dbReference type="Proteomes" id="UP000298030"/>
    </source>
</evidence>
<dbReference type="InterPro" id="IPR001227">
    <property type="entry name" value="Ac_transferase_dom_sf"/>
</dbReference>
<evidence type="ECO:0000313" key="1">
    <source>
        <dbReference type="EMBL" id="TEB23017.1"/>
    </source>
</evidence>
<dbReference type="STRING" id="71717.A0A4Y7SMA2"/>
<name>A0A4Y7SMA2_COPMI</name>
<dbReference type="Gene3D" id="3.40.366.10">
    <property type="entry name" value="Malonyl-Coenzyme A Acyl Carrier Protein, domain 2"/>
    <property type="match status" value="1"/>
</dbReference>
<dbReference type="OrthoDB" id="329835at2759"/>
<reference evidence="1 2" key="1">
    <citation type="journal article" date="2019" name="Nat. Ecol. Evol.">
        <title>Megaphylogeny resolves global patterns of mushroom evolution.</title>
        <authorList>
            <person name="Varga T."/>
            <person name="Krizsan K."/>
            <person name="Foldi C."/>
            <person name="Dima B."/>
            <person name="Sanchez-Garcia M."/>
            <person name="Sanchez-Ramirez S."/>
            <person name="Szollosi G.J."/>
            <person name="Szarkandi J.G."/>
            <person name="Papp V."/>
            <person name="Albert L."/>
            <person name="Andreopoulos W."/>
            <person name="Angelini C."/>
            <person name="Antonin V."/>
            <person name="Barry K.W."/>
            <person name="Bougher N.L."/>
            <person name="Buchanan P."/>
            <person name="Buyck B."/>
            <person name="Bense V."/>
            <person name="Catcheside P."/>
            <person name="Chovatia M."/>
            <person name="Cooper J."/>
            <person name="Damon W."/>
            <person name="Desjardin D."/>
            <person name="Finy P."/>
            <person name="Geml J."/>
            <person name="Haridas S."/>
            <person name="Hughes K."/>
            <person name="Justo A."/>
            <person name="Karasinski D."/>
            <person name="Kautmanova I."/>
            <person name="Kiss B."/>
            <person name="Kocsube S."/>
            <person name="Kotiranta H."/>
            <person name="LaButti K.M."/>
            <person name="Lechner B.E."/>
            <person name="Liimatainen K."/>
            <person name="Lipzen A."/>
            <person name="Lukacs Z."/>
            <person name="Mihaltcheva S."/>
            <person name="Morgado L.N."/>
            <person name="Niskanen T."/>
            <person name="Noordeloos M.E."/>
            <person name="Ohm R.A."/>
            <person name="Ortiz-Santana B."/>
            <person name="Ovrebo C."/>
            <person name="Racz N."/>
            <person name="Riley R."/>
            <person name="Savchenko A."/>
            <person name="Shiryaev A."/>
            <person name="Soop K."/>
            <person name="Spirin V."/>
            <person name="Szebenyi C."/>
            <person name="Tomsovsky M."/>
            <person name="Tulloss R.E."/>
            <person name="Uehling J."/>
            <person name="Grigoriev I.V."/>
            <person name="Vagvolgyi C."/>
            <person name="Papp T."/>
            <person name="Martin F.M."/>
            <person name="Miettinen O."/>
            <person name="Hibbett D.S."/>
            <person name="Nagy L.G."/>
        </authorList>
    </citation>
    <scope>NUCLEOTIDE SEQUENCE [LARGE SCALE GENOMIC DNA]</scope>
    <source>
        <strain evidence="1 2">FP101781</strain>
    </source>
</reference>
<gene>
    <name evidence="1" type="ORF">FA13DRAFT_1798441</name>
</gene>
<dbReference type="Proteomes" id="UP000298030">
    <property type="component" value="Unassembled WGS sequence"/>
</dbReference>